<evidence type="ECO:0000313" key="19">
    <source>
        <dbReference type="Proteomes" id="UP000215559"/>
    </source>
</evidence>
<keyword evidence="14 16" id="KW-0961">Cell wall biogenesis/degradation</keyword>
<evidence type="ECO:0000256" key="7">
    <source>
        <dbReference type="ARBA" id="ARBA00022630"/>
    </source>
</evidence>
<dbReference type="Gene3D" id="3.90.78.10">
    <property type="entry name" value="UDP-N-acetylenolpyruvoylglucosamine reductase, C-terminal domain"/>
    <property type="match status" value="1"/>
</dbReference>
<keyword evidence="10 16" id="KW-0133">Cell shape</keyword>
<evidence type="ECO:0000256" key="10">
    <source>
        <dbReference type="ARBA" id="ARBA00022960"/>
    </source>
</evidence>
<dbReference type="GO" id="GO:0071949">
    <property type="term" value="F:FAD binding"/>
    <property type="evidence" value="ECO:0007669"/>
    <property type="project" value="InterPro"/>
</dbReference>
<evidence type="ECO:0000256" key="2">
    <source>
        <dbReference type="ARBA" id="ARBA00003921"/>
    </source>
</evidence>
<comment type="pathway">
    <text evidence="4 16">Cell wall biogenesis; peptidoglycan biosynthesis.</text>
</comment>
<dbReference type="Proteomes" id="UP000215559">
    <property type="component" value="Unassembled WGS sequence"/>
</dbReference>
<feature type="domain" description="FAD-binding PCMH-type" evidence="17">
    <location>
        <begin position="33"/>
        <end position="196"/>
    </location>
</feature>
<evidence type="ECO:0000256" key="3">
    <source>
        <dbReference type="ARBA" id="ARBA00004496"/>
    </source>
</evidence>
<comment type="caution">
    <text evidence="18">The sequence shown here is derived from an EMBL/GenBank/DDBJ whole genome shotgun (WGS) entry which is preliminary data.</text>
</comment>
<sequence length="307" mass="32797">MADWRRDFGTALAGAAVCVKADEMLAEHTTFGIGGPVDLWVEVNDIDALRKVLRFCQISGVEWWLLGRGSNVLVSDQGLRGMVIKLGAGFSTIGVQGETVRAGAAAMLDDIAETAARAGLCGAEFLAGIPGTVGGGLQTNAGAFGRSLADILERVTVMDWGKVQELGRKELKKGYRKAVTPAGMVVTEVVLRLGKSGSRQLIAENQNIRGKRCTKQPSEPSAGSFFRNPENIAAGRIIEQCGLKGERIGGARVSEKHANFIVNSGGASFADVYELVQIIKACVEEKTGIELGEEVQVLPRWENGKRR</sequence>
<evidence type="ECO:0000256" key="13">
    <source>
        <dbReference type="ARBA" id="ARBA00023306"/>
    </source>
</evidence>
<dbReference type="GO" id="GO:0009252">
    <property type="term" value="P:peptidoglycan biosynthetic process"/>
    <property type="evidence" value="ECO:0007669"/>
    <property type="project" value="UniProtKB-UniRule"/>
</dbReference>
<evidence type="ECO:0000256" key="5">
    <source>
        <dbReference type="ARBA" id="ARBA00022490"/>
    </source>
</evidence>
<evidence type="ECO:0000256" key="15">
    <source>
        <dbReference type="ARBA" id="ARBA00048914"/>
    </source>
</evidence>
<dbReference type="Gene3D" id="3.30.465.10">
    <property type="match status" value="1"/>
</dbReference>
<dbReference type="PANTHER" id="PTHR21071:SF4">
    <property type="entry name" value="UDP-N-ACETYLENOLPYRUVOYLGLUCOSAMINE REDUCTASE"/>
    <property type="match status" value="1"/>
</dbReference>
<comment type="cofactor">
    <cofactor evidence="1 16">
        <name>FAD</name>
        <dbReference type="ChEBI" id="CHEBI:57692"/>
    </cofactor>
</comment>
<dbReference type="InterPro" id="IPR011601">
    <property type="entry name" value="MurB_C"/>
</dbReference>
<keyword evidence="5 16" id="KW-0963">Cytoplasm</keyword>
<dbReference type="NCBIfam" id="TIGR00179">
    <property type="entry name" value="murB"/>
    <property type="match status" value="1"/>
</dbReference>
<evidence type="ECO:0000259" key="17">
    <source>
        <dbReference type="PROSITE" id="PS51387"/>
    </source>
</evidence>
<evidence type="ECO:0000256" key="9">
    <source>
        <dbReference type="ARBA" id="ARBA00022857"/>
    </source>
</evidence>
<evidence type="ECO:0000256" key="6">
    <source>
        <dbReference type="ARBA" id="ARBA00022618"/>
    </source>
</evidence>
<dbReference type="PANTHER" id="PTHR21071">
    <property type="entry name" value="UDP-N-ACETYLENOLPYRUVOYLGLUCOSAMINE REDUCTASE"/>
    <property type="match status" value="1"/>
</dbReference>
<keyword evidence="6 16" id="KW-0132">Cell division</keyword>
<dbReference type="Pfam" id="PF02873">
    <property type="entry name" value="MurB_C"/>
    <property type="match status" value="1"/>
</dbReference>
<dbReference type="PROSITE" id="PS51387">
    <property type="entry name" value="FAD_PCMH"/>
    <property type="match status" value="1"/>
</dbReference>
<comment type="function">
    <text evidence="2 16">Cell wall formation.</text>
</comment>
<feature type="active site" description="Proton donor" evidence="16">
    <location>
        <position position="224"/>
    </location>
</feature>
<dbReference type="SUPFAM" id="SSF56176">
    <property type="entry name" value="FAD-binding/transporter-associated domain-like"/>
    <property type="match status" value="1"/>
</dbReference>
<keyword evidence="11 16" id="KW-0573">Peptidoglycan synthesis</keyword>
<dbReference type="InterPro" id="IPR003170">
    <property type="entry name" value="MurB"/>
</dbReference>
<dbReference type="GO" id="GO:0008762">
    <property type="term" value="F:UDP-N-acetylmuramate dehydrogenase activity"/>
    <property type="evidence" value="ECO:0007669"/>
    <property type="project" value="UniProtKB-UniRule"/>
</dbReference>
<protein>
    <recommendedName>
        <fullName evidence="16">UDP-N-acetylenolpyruvoylglucosamine reductase</fullName>
        <ecNumber evidence="16">1.3.1.98</ecNumber>
    </recommendedName>
    <alternativeName>
        <fullName evidence="16">UDP-N-acetylmuramate dehydrogenase</fullName>
    </alternativeName>
</protein>
<dbReference type="EMBL" id="NOZP01000052">
    <property type="protein sequence ID" value="OYD16426.1"/>
    <property type="molecule type" value="Genomic_DNA"/>
</dbReference>
<dbReference type="InterPro" id="IPR006094">
    <property type="entry name" value="Oxid_FAD_bind_N"/>
</dbReference>
<dbReference type="GO" id="GO:0005829">
    <property type="term" value="C:cytosol"/>
    <property type="evidence" value="ECO:0007669"/>
    <property type="project" value="TreeGrafter"/>
</dbReference>
<keyword evidence="8 16" id="KW-0274">FAD</keyword>
<gene>
    <name evidence="16" type="primary">murB</name>
    <name evidence="18" type="ORF">CH330_02890</name>
</gene>
<keyword evidence="7 16" id="KW-0285">Flavoprotein</keyword>
<evidence type="ECO:0000256" key="12">
    <source>
        <dbReference type="ARBA" id="ARBA00023002"/>
    </source>
</evidence>
<dbReference type="GO" id="GO:0008360">
    <property type="term" value="P:regulation of cell shape"/>
    <property type="evidence" value="ECO:0007669"/>
    <property type="project" value="UniProtKB-KW"/>
</dbReference>
<evidence type="ECO:0000256" key="8">
    <source>
        <dbReference type="ARBA" id="ARBA00022827"/>
    </source>
</evidence>
<dbReference type="NCBIfam" id="NF010480">
    <property type="entry name" value="PRK13905.1"/>
    <property type="match status" value="1"/>
</dbReference>
<dbReference type="AlphaFoldDB" id="A0A235BW27"/>
<evidence type="ECO:0000256" key="1">
    <source>
        <dbReference type="ARBA" id="ARBA00001974"/>
    </source>
</evidence>
<comment type="similarity">
    <text evidence="16">Belongs to the MurB family.</text>
</comment>
<dbReference type="InterPro" id="IPR036318">
    <property type="entry name" value="FAD-bd_PCMH-like_sf"/>
</dbReference>
<evidence type="ECO:0000256" key="16">
    <source>
        <dbReference type="HAMAP-Rule" id="MF_00037"/>
    </source>
</evidence>
<feature type="active site" evidence="16">
    <location>
        <position position="176"/>
    </location>
</feature>
<evidence type="ECO:0000256" key="4">
    <source>
        <dbReference type="ARBA" id="ARBA00004752"/>
    </source>
</evidence>
<dbReference type="InterPro" id="IPR016169">
    <property type="entry name" value="FAD-bd_PCMH_sub2"/>
</dbReference>
<evidence type="ECO:0000256" key="14">
    <source>
        <dbReference type="ARBA" id="ARBA00023316"/>
    </source>
</evidence>
<dbReference type="InterPro" id="IPR036635">
    <property type="entry name" value="MurB_C_sf"/>
</dbReference>
<dbReference type="EC" id="1.3.1.98" evidence="16"/>
<evidence type="ECO:0000313" key="18">
    <source>
        <dbReference type="EMBL" id="OYD16426.1"/>
    </source>
</evidence>
<dbReference type="UniPathway" id="UPA00219"/>
<proteinExistence type="inferred from homology"/>
<comment type="catalytic activity">
    <reaction evidence="15 16">
        <text>UDP-N-acetyl-alpha-D-muramate + NADP(+) = UDP-N-acetyl-3-O-(1-carboxyvinyl)-alpha-D-glucosamine + NADPH + H(+)</text>
        <dbReference type="Rhea" id="RHEA:12248"/>
        <dbReference type="ChEBI" id="CHEBI:15378"/>
        <dbReference type="ChEBI" id="CHEBI:57783"/>
        <dbReference type="ChEBI" id="CHEBI:58349"/>
        <dbReference type="ChEBI" id="CHEBI:68483"/>
        <dbReference type="ChEBI" id="CHEBI:70757"/>
        <dbReference type="EC" id="1.3.1.98"/>
    </reaction>
</comment>
<dbReference type="SUPFAM" id="SSF56194">
    <property type="entry name" value="Uridine diphospho-N-Acetylenolpyruvylglucosamine reductase, MurB, C-terminal domain"/>
    <property type="match status" value="1"/>
</dbReference>
<keyword evidence="13 16" id="KW-0131">Cell cycle</keyword>
<dbReference type="GO" id="GO:0051301">
    <property type="term" value="P:cell division"/>
    <property type="evidence" value="ECO:0007669"/>
    <property type="project" value="UniProtKB-KW"/>
</dbReference>
<keyword evidence="12 16" id="KW-0560">Oxidoreductase</keyword>
<name>A0A235BW27_UNCW3</name>
<evidence type="ECO:0000256" key="11">
    <source>
        <dbReference type="ARBA" id="ARBA00022984"/>
    </source>
</evidence>
<feature type="active site" evidence="16">
    <location>
        <position position="294"/>
    </location>
</feature>
<dbReference type="InterPro" id="IPR016166">
    <property type="entry name" value="FAD-bd_PCMH"/>
</dbReference>
<reference evidence="18 19" key="1">
    <citation type="submission" date="2017-07" db="EMBL/GenBank/DDBJ databases">
        <title>Recovery of genomes from metagenomes via a dereplication, aggregation, and scoring strategy.</title>
        <authorList>
            <person name="Sieber C.M."/>
            <person name="Probst A.J."/>
            <person name="Sharrar A."/>
            <person name="Thomas B.C."/>
            <person name="Hess M."/>
            <person name="Tringe S.G."/>
            <person name="Banfield J.F."/>
        </authorList>
    </citation>
    <scope>NUCLEOTIDE SEQUENCE [LARGE SCALE GENOMIC DNA]</scope>
    <source>
        <strain evidence="18">JGI_Cruoil_03_51_56</strain>
    </source>
</reference>
<dbReference type="Gene3D" id="3.30.43.10">
    <property type="entry name" value="Uridine Diphospho-n-acetylenolpyruvylglucosamine Reductase, domain 2"/>
    <property type="match status" value="1"/>
</dbReference>
<dbReference type="GO" id="GO:0071555">
    <property type="term" value="P:cell wall organization"/>
    <property type="evidence" value="ECO:0007669"/>
    <property type="project" value="UniProtKB-KW"/>
</dbReference>
<dbReference type="HAMAP" id="MF_00037">
    <property type="entry name" value="MurB"/>
    <property type="match status" value="1"/>
</dbReference>
<dbReference type="Pfam" id="PF01565">
    <property type="entry name" value="FAD_binding_4"/>
    <property type="match status" value="1"/>
</dbReference>
<dbReference type="InterPro" id="IPR016167">
    <property type="entry name" value="FAD-bd_PCMH_sub1"/>
</dbReference>
<accession>A0A235BW27</accession>
<keyword evidence="9 16" id="KW-0521">NADP</keyword>
<organism evidence="18 19">
    <name type="scientific">candidate division WOR-3 bacterium JGI_Cruoil_03_51_56</name>
    <dbReference type="NCBI Taxonomy" id="1973747"/>
    <lineage>
        <taxon>Bacteria</taxon>
        <taxon>Bacteria division WOR-3</taxon>
    </lineage>
</organism>
<comment type="subcellular location">
    <subcellularLocation>
        <location evidence="3 16">Cytoplasm</location>
    </subcellularLocation>
</comment>